<evidence type="ECO:0000313" key="3">
    <source>
        <dbReference type="WBParaSite" id="GPUH_0001442601-mRNA-1"/>
    </source>
</evidence>
<dbReference type="AlphaFoldDB" id="A0A183E0B6"/>
<dbReference type="WBParaSite" id="GPUH_0001442601-mRNA-1">
    <property type="protein sequence ID" value="GPUH_0001442601-mRNA-1"/>
    <property type="gene ID" value="GPUH_0001442601"/>
</dbReference>
<dbReference type="OrthoDB" id="5901798at2759"/>
<dbReference type="PANTHER" id="PTHR14699">
    <property type="entry name" value="STI2 PROTEIN-RELATED"/>
    <property type="match status" value="1"/>
</dbReference>
<sequence>MARLLEQRRSLIELRQVLHSLLMKNPTFLPGQIEYSKALLMARDWERCMEQVQRTLLLQHDCLPVRLLDLFHELAVKGSLQATENSLREVAEIIQNNEARNHKLHYEIAQILFRTAPADHPAVKFARFFPFIFLSHTHF</sequence>
<dbReference type="GO" id="GO:0030991">
    <property type="term" value="C:intraciliary transport particle A"/>
    <property type="evidence" value="ECO:0007669"/>
    <property type="project" value="TreeGrafter"/>
</dbReference>
<organism evidence="3">
    <name type="scientific">Gongylonema pulchrum</name>
    <dbReference type="NCBI Taxonomy" id="637853"/>
    <lineage>
        <taxon>Eukaryota</taxon>
        <taxon>Metazoa</taxon>
        <taxon>Ecdysozoa</taxon>
        <taxon>Nematoda</taxon>
        <taxon>Chromadorea</taxon>
        <taxon>Rhabditida</taxon>
        <taxon>Spirurina</taxon>
        <taxon>Spiruromorpha</taxon>
        <taxon>Spiruroidea</taxon>
        <taxon>Gongylonematidae</taxon>
        <taxon>Gongylonema</taxon>
    </lineage>
</organism>
<dbReference type="Proteomes" id="UP000271098">
    <property type="component" value="Unassembled WGS sequence"/>
</dbReference>
<dbReference type="GO" id="GO:0035721">
    <property type="term" value="P:intraciliary retrograde transport"/>
    <property type="evidence" value="ECO:0007669"/>
    <property type="project" value="TreeGrafter"/>
</dbReference>
<reference evidence="3" key="1">
    <citation type="submission" date="2016-06" db="UniProtKB">
        <authorList>
            <consortium name="WormBaseParasite"/>
        </authorList>
    </citation>
    <scope>IDENTIFICATION</scope>
</reference>
<gene>
    <name evidence="1" type="ORF">GPUH_LOCUS14407</name>
</gene>
<dbReference type="EMBL" id="UYRT01081223">
    <property type="protein sequence ID" value="VDN24110.1"/>
    <property type="molecule type" value="Genomic_DNA"/>
</dbReference>
<evidence type="ECO:0000313" key="2">
    <source>
        <dbReference type="Proteomes" id="UP000271098"/>
    </source>
</evidence>
<keyword evidence="2" id="KW-1185">Reference proteome</keyword>
<proteinExistence type="predicted"/>
<dbReference type="GO" id="GO:0005929">
    <property type="term" value="C:cilium"/>
    <property type="evidence" value="ECO:0007669"/>
    <property type="project" value="GOC"/>
</dbReference>
<dbReference type="GO" id="GO:0061512">
    <property type="term" value="P:protein localization to cilium"/>
    <property type="evidence" value="ECO:0007669"/>
    <property type="project" value="TreeGrafter"/>
</dbReference>
<reference evidence="1 2" key="2">
    <citation type="submission" date="2018-11" db="EMBL/GenBank/DDBJ databases">
        <authorList>
            <consortium name="Pathogen Informatics"/>
        </authorList>
    </citation>
    <scope>NUCLEOTIDE SEQUENCE [LARGE SCALE GENOMIC DNA]</scope>
</reference>
<dbReference type="InterPro" id="IPR040364">
    <property type="entry name" value="TTC21A/TTC21B"/>
</dbReference>
<dbReference type="PANTHER" id="PTHR14699:SF0">
    <property type="entry name" value="TETRATRICOPEPTIDE REPEAT PROTEIN 21 HOMOLOG"/>
    <property type="match status" value="1"/>
</dbReference>
<evidence type="ECO:0000313" key="1">
    <source>
        <dbReference type="EMBL" id="VDN24110.1"/>
    </source>
</evidence>
<name>A0A183E0B6_9BILA</name>
<accession>A0A183E0B6</accession>
<protein>
    <submittedName>
        <fullName evidence="3">CTLH domain-containing protein</fullName>
    </submittedName>
</protein>